<dbReference type="PANTHER" id="PTHR48182">
    <property type="entry name" value="PROTEIN SERAC1"/>
    <property type="match status" value="1"/>
</dbReference>
<dbReference type="GO" id="GO:0005739">
    <property type="term" value="C:mitochondrion"/>
    <property type="evidence" value="ECO:0007669"/>
    <property type="project" value="UniProtKB-SubCell"/>
</dbReference>
<evidence type="ECO:0000256" key="3">
    <source>
        <dbReference type="ARBA" id="ARBA00004370"/>
    </source>
</evidence>
<accession>Q0UU14</accession>
<dbReference type="GeneID" id="5972030"/>
<keyword evidence="5" id="KW-0496">Mitochondrion</keyword>
<dbReference type="GO" id="GO:0005783">
    <property type="term" value="C:endoplasmic reticulum"/>
    <property type="evidence" value="ECO:0007669"/>
    <property type="project" value="UniProtKB-SubCell"/>
</dbReference>
<reference evidence="8" key="1">
    <citation type="journal article" date="2007" name="Plant Cell">
        <title>Dothideomycete-plant interactions illuminated by genome sequencing and EST analysis of the wheat pathogen Stagonospora nodorum.</title>
        <authorList>
            <person name="Hane J.K."/>
            <person name="Lowe R.G."/>
            <person name="Solomon P.S."/>
            <person name="Tan K.C."/>
            <person name="Schoch C.L."/>
            <person name="Spatafora J.W."/>
            <person name="Crous P.W."/>
            <person name="Kodira C."/>
            <person name="Birren B.W."/>
            <person name="Galagan J.E."/>
            <person name="Torriani S.F."/>
            <person name="McDonald B.A."/>
            <person name="Oliver R.P."/>
        </authorList>
    </citation>
    <scope>NUCLEOTIDE SEQUENCE [LARGE SCALE GENOMIC DNA]</scope>
    <source>
        <strain evidence="8">SN15 / ATCC MYA-4574 / FGSC 10173</strain>
    </source>
</reference>
<dbReference type="InterPro" id="IPR052374">
    <property type="entry name" value="SERAC1"/>
</dbReference>
<evidence type="ECO:0000256" key="2">
    <source>
        <dbReference type="ARBA" id="ARBA00004240"/>
    </source>
</evidence>
<evidence type="ECO:0000256" key="6">
    <source>
        <dbReference type="ARBA" id="ARBA00023136"/>
    </source>
</evidence>
<evidence type="ECO:0000256" key="1">
    <source>
        <dbReference type="ARBA" id="ARBA00004173"/>
    </source>
</evidence>
<dbReference type="InParanoid" id="Q0UU14"/>
<name>Q0UU14_PHANO</name>
<dbReference type="OMA" id="AYESWRH"/>
<proteinExistence type="predicted"/>
<comment type="subcellular location">
    <subcellularLocation>
        <location evidence="2">Endoplasmic reticulum</location>
    </subcellularLocation>
    <subcellularLocation>
        <location evidence="3">Membrane</location>
    </subcellularLocation>
    <subcellularLocation>
        <location evidence="1">Mitochondrion</location>
    </subcellularLocation>
</comment>
<dbReference type="Proteomes" id="UP000001055">
    <property type="component" value="Unassembled WGS sequence"/>
</dbReference>
<evidence type="ECO:0000256" key="5">
    <source>
        <dbReference type="ARBA" id="ARBA00023128"/>
    </source>
</evidence>
<keyword evidence="6" id="KW-0472">Membrane</keyword>
<dbReference type="HOGENOM" id="CLU_2513410_0_0_1"/>
<dbReference type="EMBL" id="CH445330">
    <property type="protein sequence ID" value="EAT88510.1"/>
    <property type="molecule type" value="Genomic_DNA"/>
</dbReference>
<evidence type="ECO:0000313" key="7">
    <source>
        <dbReference type="EMBL" id="EAT88510.1"/>
    </source>
</evidence>
<dbReference type="PANTHER" id="PTHR48182:SF2">
    <property type="entry name" value="PROTEIN SERAC1"/>
    <property type="match status" value="1"/>
</dbReference>
<evidence type="ECO:0000313" key="8">
    <source>
        <dbReference type="Proteomes" id="UP000001055"/>
    </source>
</evidence>
<sequence length="85" mass="9655">MGRYEYGIFLLSEESSGDPSSRYGVDIVAIHGLNGDAYATWEHENGNLWLRDILPKVLPGSRIYTYSYQSEVVFSDSKANYEQVQ</sequence>
<organism evidence="7 8">
    <name type="scientific">Phaeosphaeria nodorum (strain SN15 / ATCC MYA-4574 / FGSC 10173)</name>
    <name type="common">Glume blotch fungus</name>
    <name type="synonym">Parastagonospora nodorum</name>
    <dbReference type="NCBI Taxonomy" id="321614"/>
    <lineage>
        <taxon>Eukaryota</taxon>
        <taxon>Fungi</taxon>
        <taxon>Dikarya</taxon>
        <taxon>Ascomycota</taxon>
        <taxon>Pezizomycotina</taxon>
        <taxon>Dothideomycetes</taxon>
        <taxon>Pleosporomycetidae</taxon>
        <taxon>Pleosporales</taxon>
        <taxon>Pleosporineae</taxon>
        <taxon>Phaeosphaeriaceae</taxon>
        <taxon>Parastagonospora</taxon>
    </lineage>
</organism>
<dbReference type="KEGG" id="pno:SNOG_04750"/>
<dbReference type="RefSeq" id="XP_001795162.1">
    <property type="nucleotide sequence ID" value="XM_001795110.1"/>
</dbReference>
<protein>
    <submittedName>
        <fullName evidence="7">Uncharacterized protein</fullName>
    </submittedName>
</protein>
<dbReference type="AlphaFoldDB" id="Q0UU14"/>
<keyword evidence="4" id="KW-0256">Endoplasmic reticulum</keyword>
<gene>
    <name evidence="7" type="ORF">SNOG_04750</name>
</gene>
<dbReference type="GO" id="GO:0016020">
    <property type="term" value="C:membrane"/>
    <property type="evidence" value="ECO:0007669"/>
    <property type="project" value="UniProtKB-SubCell"/>
</dbReference>
<evidence type="ECO:0000256" key="4">
    <source>
        <dbReference type="ARBA" id="ARBA00022824"/>
    </source>
</evidence>